<dbReference type="InterPro" id="IPR020626">
    <property type="entry name" value="Asp_DH_prok"/>
</dbReference>
<dbReference type="GO" id="GO:0051287">
    <property type="term" value="F:NAD binding"/>
    <property type="evidence" value="ECO:0007669"/>
    <property type="project" value="UniProtKB-UniRule"/>
</dbReference>
<dbReference type="UniPathway" id="UPA00253">
    <property type="reaction ID" value="UER00456"/>
</dbReference>
<dbReference type="SUPFAM" id="SSF55347">
    <property type="entry name" value="Glyceraldehyde-3-phosphate dehydrogenase-like, C-terminal domain"/>
    <property type="match status" value="1"/>
</dbReference>
<evidence type="ECO:0000256" key="3">
    <source>
        <dbReference type="ARBA" id="ARBA00022857"/>
    </source>
</evidence>
<dbReference type="Pfam" id="PF01958">
    <property type="entry name" value="Asp_DH_C"/>
    <property type="match status" value="1"/>
</dbReference>
<name>A0A1H7AYY4_9RHOB</name>
<evidence type="ECO:0000256" key="4">
    <source>
        <dbReference type="ARBA" id="ARBA00023002"/>
    </source>
</evidence>
<evidence type="ECO:0000256" key="6">
    <source>
        <dbReference type="HAMAP-Rule" id="MF_01265"/>
    </source>
</evidence>
<dbReference type="GO" id="GO:0009435">
    <property type="term" value="P:NAD+ biosynthetic process"/>
    <property type="evidence" value="ECO:0007669"/>
    <property type="project" value="UniProtKB-UniRule"/>
</dbReference>
<evidence type="ECO:0000259" key="8">
    <source>
        <dbReference type="Pfam" id="PF03447"/>
    </source>
</evidence>
<evidence type="ECO:0000256" key="1">
    <source>
        <dbReference type="ARBA" id="ARBA00008331"/>
    </source>
</evidence>
<sequence length="262" mass="26522">MLDIALIGHGAIAAHVAAHCPEGARVGAVICRPGRAAAARAALGDVSAMEAVADLPTRPGLLIDCAGHEGLRAHGPAALQSGIDLLTVSVGALADPELEADLARAVAEGGATLTLASGAIGALDALRAAARGADLEVTYRGRKPPAGWHGSRAEEVLDLDALTGAEVHFSGTAREAARLYPKNANVAAAVALAGAGFDATRAVLIADPEAGGNLHEISARGSFGRFEFRIEGRALPGNPRSSALTALSVLAEIRRRLSGIRI</sequence>
<feature type="domain" description="Aspartate/homoserine dehydrogenase NAD-binding" evidence="8">
    <location>
        <begin position="8"/>
        <end position="114"/>
    </location>
</feature>
<comment type="similarity">
    <text evidence="1 6">Belongs to the L-aspartate dehydrogenase family.</text>
</comment>
<dbReference type="InterPro" id="IPR036291">
    <property type="entry name" value="NAD(P)-bd_dom_sf"/>
</dbReference>
<dbReference type="GO" id="GO:0016639">
    <property type="term" value="F:oxidoreductase activity, acting on the CH-NH2 group of donors, NAD or NADP as acceptor"/>
    <property type="evidence" value="ECO:0007669"/>
    <property type="project" value="UniProtKB-UniRule"/>
</dbReference>
<dbReference type="NCBIfam" id="NF009827">
    <property type="entry name" value="PRK13303.1-2"/>
    <property type="match status" value="1"/>
</dbReference>
<protein>
    <recommendedName>
        <fullName evidence="6">L-aspartate dehydrogenase</fullName>
        <ecNumber evidence="6">1.4.1.21</ecNumber>
    </recommendedName>
</protein>
<dbReference type="HAMAP" id="MF_01265">
    <property type="entry name" value="NadX"/>
    <property type="match status" value="1"/>
</dbReference>
<keyword evidence="4 6" id="KW-0560">Oxidoreductase</keyword>
<organism evidence="9 10">
    <name type="scientific">Cribrihabitans marinus</name>
    <dbReference type="NCBI Taxonomy" id="1227549"/>
    <lineage>
        <taxon>Bacteria</taxon>
        <taxon>Pseudomonadati</taxon>
        <taxon>Pseudomonadota</taxon>
        <taxon>Alphaproteobacteria</taxon>
        <taxon>Rhodobacterales</taxon>
        <taxon>Paracoccaceae</taxon>
        <taxon>Cribrihabitans</taxon>
    </lineage>
</organism>
<evidence type="ECO:0000313" key="9">
    <source>
        <dbReference type="EMBL" id="SEJ70821.1"/>
    </source>
</evidence>
<dbReference type="NCBIfam" id="NF009828">
    <property type="entry name" value="PRK13303.1-3"/>
    <property type="match status" value="1"/>
</dbReference>
<dbReference type="PIRSF" id="PIRSF005227">
    <property type="entry name" value="Asp_dh_NAD_syn"/>
    <property type="match status" value="1"/>
</dbReference>
<dbReference type="PANTHER" id="PTHR31873">
    <property type="entry name" value="L-ASPARTATE DEHYDROGENASE-RELATED"/>
    <property type="match status" value="1"/>
</dbReference>
<keyword evidence="5 6" id="KW-0520">NAD</keyword>
<evidence type="ECO:0000256" key="5">
    <source>
        <dbReference type="ARBA" id="ARBA00023027"/>
    </source>
</evidence>
<dbReference type="Proteomes" id="UP000199379">
    <property type="component" value="Unassembled WGS sequence"/>
</dbReference>
<dbReference type="GO" id="GO:0033735">
    <property type="term" value="F:aspartate dehydrogenase [NAD(P)+] activity"/>
    <property type="evidence" value="ECO:0007669"/>
    <property type="project" value="UniProtKB-EC"/>
</dbReference>
<dbReference type="InterPro" id="IPR005106">
    <property type="entry name" value="Asp/hSer_DH_NAD-bd"/>
</dbReference>
<keyword evidence="2 6" id="KW-0662">Pyridine nucleotide biosynthesis</keyword>
<evidence type="ECO:0000313" key="10">
    <source>
        <dbReference type="Proteomes" id="UP000199379"/>
    </source>
</evidence>
<dbReference type="AlphaFoldDB" id="A0A1H7AYY4"/>
<dbReference type="EMBL" id="FNYD01000006">
    <property type="protein sequence ID" value="SEJ70821.1"/>
    <property type="molecule type" value="Genomic_DNA"/>
</dbReference>
<comment type="catalytic activity">
    <reaction evidence="6">
        <text>L-aspartate + NADP(+) + H2O = oxaloacetate + NH4(+) + NADPH + H(+)</text>
        <dbReference type="Rhea" id="RHEA:11784"/>
        <dbReference type="ChEBI" id="CHEBI:15377"/>
        <dbReference type="ChEBI" id="CHEBI:15378"/>
        <dbReference type="ChEBI" id="CHEBI:16452"/>
        <dbReference type="ChEBI" id="CHEBI:28938"/>
        <dbReference type="ChEBI" id="CHEBI:29991"/>
        <dbReference type="ChEBI" id="CHEBI:57783"/>
        <dbReference type="ChEBI" id="CHEBI:58349"/>
        <dbReference type="EC" id="1.4.1.21"/>
    </reaction>
</comment>
<keyword evidence="10" id="KW-1185">Reference proteome</keyword>
<accession>A0A1H7AYY4</accession>
<dbReference type="Gene3D" id="3.30.360.10">
    <property type="entry name" value="Dihydrodipicolinate Reductase, domain 2"/>
    <property type="match status" value="1"/>
</dbReference>
<dbReference type="SUPFAM" id="SSF51735">
    <property type="entry name" value="NAD(P)-binding Rossmann-fold domains"/>
    <property type="match status" value="1"/>
</dbReference>
<feature type="binding site" evidence="6">
    <location>
        <position position="185"/>
    </location>
    <ligand>
        <name>NAD(+)</name>
        <dbReference type="ChEBI" id="CHEBI:57540"/>
    </ligand>
</feature>
<feature type="active site" evidence="6">
    <location>
        <position position="215"/>
    </location>
</feature>
<reference evidence="9 10" key="1">
    <citation type="submission" date="2016-10" db="EMBL/GenBank/DDBJ databases">
        <authorList>
            <person name="de Groot N.N."/>
        </authorList>
    </citation>
    <scope>NUCLEOTIDE SEQUENCE [LARGE SCALE GENOMIC DNA]</scope>
    <source>
        <strain evidence="9 10">DSM 29340</strain>
    </source>
</reference>
<dbReference type="Gene3D" id="3.40.50.720">
    <property type="entry name" value="NAD(P)-binding Rossmann-like Domain"/>
    <property type="match status" value="1"/>
</dbReference>
<evidence type="ECO:0000256" key="2">
    <source>
        <dbReference type="ARBA" id="ARBA00022642"/>
    </source>
</evidence>
<dbReference type="InterPro" id="IPR011182">
    <property type="entry name" value="L-Asp_DH"/>
</dbReference>
<dbReference type="STRING" id="1227549.SAMN05444007_106225"/>
<comment type="function">
    <text evidence="6">Specifically catalyzes the NAD or NADP-dependent dehydrogenation of L-aspartate to iminoaspartate.</text>
</comment>
<dbReference type="PANTHER" id="PTHR31873:SF6">
    <property type="entry name" value="ASPARTATE DEHYDROGENASE DOMAIN-CONTAINING PROTEIN"/>
    <property type="match status" value="1"/>
</dbReference>
<comment type="catalytic activity">
    <reaction evidence="6">
        <text>L-aspartate + NAD(+) + H2O = oxaloacetate + NH4(+) + NADH + H(+)</text>
        <dbReference type="Rhea" id="RHEA:11788"/>
        <dbReference type="ChEBI" id="CHEBI:15377"/>
        <dbReference type="ChEBI" id="CHEBI:15378"/>
        <dbReference type="ChEBI" id="CHEBI:16452"/>
        <dbReference type="ChEBI" id="CHEBI:28938"/>
        <dbReference type="ChEBI" id="CHEBI:29991"/>
        <dbReference type="ChEBI" id="CHEBI:57540"/>
        <dbReference type="ChEBI" id="CHEBI:57945"/>
        <dbReference type="EC" id="1.4.1.21"/>
    </reaction>
</comment>
<dbReference type="EC" id="1.4.1.21" evidence="6"/>
<evidence type="ECO:0000259" key="7">
    <source>
        <dbReference type="Pfam" id="PF01958"/>
    </source>
</evidence>
<feature type="binding site" evidence="6">
    <location>
        <position position="119"/>
    </location>
    <ligand>
        <name>NAD(+)</name>
        <dbReference type="ChEBI" id="CHEBI:57540"/>
    </ligand>
</feature>
<dbReference type="GO" id="GO:0050661">
    <property type="term" value="F:NADP binding"/>
    <property type="evidence" value="ECO:0007669"/>
    <property type="project" value="UniProtKB-UniRule"/>
</dbReference>
<feature type="domain" description="Aspartate dehydrogenase" evidence="7">
    <location>
        <begin position="163"/>
        <end position="250"/>
    </location>
</feature>
<keyword evidence="3 6" id="KW-0521">NADP</keyword>
<comment type="miscellaneous">
    <text evidence="6">The iminoaspartate product is unstable in aqueous solution and can decompose to oxaloacetate and ammonia.</text>
</comment>
<dbReference type="Pfam" id="PF03447">
    <property type="entry name" value="NAD_binding_3"/>
    <property type="match status" value="1"/>
</dbReference>
<gene>
    <name evidence="6" type="primary">nadX</name>
    <name evidence="9" type="ORF">SAMN05444007_106225</name>
</gene>
<comment type="pathway">
    <text evidence="6">Cofactor biosynthesis; NAD(+) biosynthesis; iminoaspartate from L-aspartate (dehydrogenase route): step 1/1.</text>
</comment>
<dbReference type="InterPro" id="IPR002811">
    <property type="entry name" value="Asp_DH"/>
</dbReference>
<proteinExistence type="inferred from homology"/>